<keyword evidence="5" id="KW-0597">Phosphoprotein</keyword>
<dbReference type="PANTHER" id="PTHR19375">
    <property type="entry name" value="HEAT SHOCK PROTEIN 70KDA"/>
    <property type="match status" value="1"/>
</dbReference>
<dbReference type="GO" id="GO:0005524">
    <property type="term" value="F:ATP binding"/>
    <property type="evidence" value="ECO:0007669"/>
    <property type="project" value="UniProtKB-KW"/>
</dbReference>
<reference evidence="14" key="1">
    <citation type="submission" date="2023-03" db="EMBL/GenBank/DDBJ databases">
        <title>Andean soil-derived lignocellulolytic bacterial consortium as a source of novel taxa and putative plastic-active enzymes.</title>
        <authorList>
            <person name="Diaz-Garcia L."/>
            <person name="Chuvochina M."/>
            <person name="Feuerriegel G."/>
            <person name="Bunk B."/>
            <person name="Sproer C."/>
            <person name="Streit W.R."/>
            <person name="Rodriguez L.M."/>
            <person name="Overmann J."/>
            <person name="Jimenez D.J."/>
        </authorList>
    </citation>
    <scope>NUCLEOTIDE SEQUENCE</scope>
    <source>
        <strain evidence="14">MAG 2441</strain>
    </source>
</reference>
<evidence type="ECO:0000256" key="2">
    <source>
        <dbReference type="ARBA" id="ARBA00007381"/>
    </source>
</evidence>
<evidence type="ECO:0000313" key="14">
    <source>
        <dbReference type="EMBL" id="WEK55464.1"/>
    </source>
</evidence>
<protein>
    <recommendedName>
        <fullName evidence="3">Chaperone protein DnaK</fullName>
    </recommendedName>
    <alternativeName>
        <fullName evidence="4">Chaperone protein dnaK</fullName>
    </alternativeName>
    <alternativeName>
        <fullName evidence="12">HSP70</fullName>
    </alternativeName>
    <alternativeName>
        <fullName evidence="11">Heat shock 70 kDa protein</fullName>
    </alternativeName>
    <alternativeName>
        <fullName evidence="10">Heat shock protein 70</fullName>
    </alternativeName>
</protein>
<dbReference type="Proteomes" id="UP001178662">
    <property type="component" value="Chromosome"/>
</dbReference>
<dbReference type="FunFam" id="3.90.640.10:FF:000003">
    <property type="entry name" value="Molecular chaperone DnaK"/>
    <property type="match status" value="1"/>
</dbReference>
<evidence type="ECO:0000256" key="3">
    <source>
        <dbReference type="ARBA" id="ARBA00014415"/>
    </source>
</evidence>
<accession>A0AA95JGL6</accession>
<dbReference type="InterPro" id="IPR013126">
    <property type="entry name" value="Hsp_70_fam"/>
</dbReference>
<proteinExistence type="inferred from homology"/>
<evidence type="ECO:0000256" key="10">
    <source>
        <dbReference type="ARBA" id="ARBA00030019"/>
    </source>
</evidence>
<dbReference type="PROSITE" id="PS00297">
    <property type="entry name" value="HSP70_1"/>
    <property type="match status" value="1"/>
</dbReference>
<evidence type="ECO:0000256" key="11">
    <source>
        <dbReference type="ARBA" id="ARBA00030945"/>
    </source>
</evidence>
<dbReference type="Gene3D" id="2.60.34.10">
    <property type="entry name" value="Substrate Binding Domain Of DNAk, Chain A, domain 1"/>
    <property type="match status" value="1"/>
</dbReference>
<keyword evidence="6 13" id="KW-0547">Nucleotide-binding</keyword>
<sequence>MAIIGIDLGTTNSAVAYLKEGRPEIIENRDGDRTTPSAVGIGFNNEIIIGTNAKNSLISMPDRTIIEVKRKMGTEEKITLAGQQFRPEEVSALILKELKWYAEQKLGEAVTEAVITVPAYFTDTQRKATQKAGELAGLIVERIINEPTAAAIAYGMENMDKEQHLLVYDLGGGTFDVSVVEMFEGILEVKASAGNNQLGGMDFDNALTEWLTEKVKKVHQIDLLNTGNPSADLQNRWRLKLEMERVKKLLSNQMSTTISLPFIAMKDGVPFSINEEITREEFEKLILSMAESTLVEVDKALADAKLSLSQIDEVLLVGGSTRIPLIQQLITKKFNKAPRKDLNPDEAVALGATIQGGIKSGEISSVNGLMVTDVSPHSLGMEVVEMIGGQMVPGFFDVIIPRNSTIPITKSKLYYTVNDNQTEVDVGIFQGESPKVKDNLLLGQFELSGIPAGAQGKEAIELTIRYDINGTLQIDAQIQSTGKKISQIIDQQLGVMSQAEVAVAKERIHANWDQSELYKDVKPAIQRAEKMLPELNELNRNKIEGLLQQLKGALSTNDKVKVQKLDEELTDLLIELV</sequence>
<evidence type="ECO:0000256" key="8">
    <source>
        <dbReference type="ARBA" id="ARBA00023016"/>
    </source>
</evidence>
<evidence type="ECO:0000256" key="1">
    <source>
        <dbReference type="ARBA" id="ARBA00002290"/>
    </source>
</evidence>
<comment type="similarity">
    <text evidence="2 13">Belongs to the heat shock protein 70 family.</text>
</comment>
<dbReference type="PROSITE" id="PS01036">
    <property type="entry name" value="HSP70_3"/>
    <property type="match status" value="1"/>
</dbReference>
<keyword evidence="9" id="KW-0143">Chaperone</keyword>
<dbReference type="FunFam" id="3.30.420.40:FF:000071">
    <property type="entry name" value="Molecular chaperone DnaK"/>
    <property type="match status" value="1"/>
</dbReference>
<evidence type="ECO:0000256" key="6">
    <source>
        <dbReference type="ARBA" id="ARBA00022741"/>
    </source>
</evidence>
<organism evidence="14 15">
    <name type="scientific">Candidatus Cohnella colombiensis</name>
    <dbReference type="NCBI Taxonomy" id="3121368"/>
    <lineage>
        <taxon>Bacteria</taxon>
        <taxon>Bacillati</taxon>
        <taxon>Bacillota</taxon>
        <taxon>Bacilli</taxon>
        <taxon>Bacillales</taxon>
        <taxon>Paenibacillaceae</taxon>
        <taxon>Cohnella</taxon>
    </lineage>
</organism>
<dbReference type="SUPFAM" id="SSF53067">
    <property type="entry name" value="Actin-like ATPase domain"/>
    <property type="match status" value="2"/>
</dbReference>
<dbReference type="SUPFAM" id="SSF100920">
    <property type="entry name" value="Heat shock protein 70kD (HSP70), peptide-binding domain"/>
    <property type="match status" value="1"/>
</dbReference>
<dbReference type="Pfam" id="PF00012">
    <property type="entry name" value="HSP70"/>
    <property type="match status" value="1"/>
</dbReference>
<keyword evidence="7 13" id="KW-0067">ATP-binding</keyword>
<evidence type="ECO:0000256" key="7">
    <source>
        <dbReference type="ARBA" id="ARBA00022840"/>
    </source>
</evidence>
<dbReference type="PROSITE" id="PS00329">
    <property type="entry name" value="HSP70_2"/>
    <property type="match status" value="1"/>
</dbReference>
<evidence type="ECO:0000256" key="9">
    <source>
        <dbReference type="ARBA" id="ARBA00023186"/>
    </source>
</evidence>
<dbReference type="Gene3D" id="3.90.640.10">
    <property type="entry name" value="Actin, Chain A, domain 4"/>
    <property type="match status" value="1"/>
</dbReference>
<evidence type="ECO:0000256" key="12">
    <source>
        <dbReference type="ARBA" id="ARBA00033103"/>
    </source>
</evidence>
<dbReference type="InterPro" id="IPR029047">
    <property type="entry name" value="HSP70_peptide-bd_sf"/>
</dbReference>
<dbReference type="PRINTS" id="PR00301">
    <property type="entry name" value="HEATSHOCK70"/>
</dbReference>
<keyword evidence="15" id="KW-1185">Reference proteome</keyword>
<name>A0AA95JGL6_9BACL</name>
<dbReference type="GO" id="GO:0140662">
    <property type="term" value="F:ATP-dependent protein folding chaperone"/>
    <property type="evidence" value="ECO:0007669"/>
    <property type="project" value="InterPro"/>
</dbReference>
<gene>
    <name evidence="14" type="ORF">P0Y55_05245</name>
</gene>
<evidence type="ECO:0000256" key="13">
    <source>
        <dbReference type="RuleBase" id="RU003322"/>
    </source>
</evidence>
<dbReference type="InterPro" id="IPR043129">
    <property type="entry name" value="ATPase_NBD"/>
</dbReference>
<keyword evidence="8" id="KW-0346">Stress response</keyword>
<evidence type="ECO:0000313" key="15">
    <source>
        <dbReference type="Proteomes" id="UP001178662"/>
    </source>
</evidence>
<comment type="function">
    <text evidence="1">Acts as a chaperone.</text>
</comment>
<evidence type="ECO:0000256" key="4">
    <source>
        <dbReference type="ARBA" id="ARBA00017249"/>
    </source>
</evidence>
<dbReference type="AlphaFoldDB" id="A0AA95JGL6"/>
<dbReference type="EMBL" id="CP119317">
    <property type="protein sequence ID" value="WEK55464.1"/>
    <property type="molecule type" value="Genomic_DNA"/>
</dbReference>
<dbReference type="Gene3D" id="3.30.420.40">
    <property type="match status" value="2"/>
</dbReference>
<dbReference type="InterPro" id="IPR018181">
    <property type="entry name" value="Heat_shock_70_CS"/>
</dbReference>
<evidence type="ECO:0000256" key="5">
    <source>
        <dbReference type="ARBA" id="ARBA00022553"/>
    </source>
</evidence>